<proteinExistence type="predicted"/>
<dbReference type="AlphaFoldDB" id="A0A5B7HSV6"/>
<evidence type="ECO:0000313" key="2">
    <source>
        <dbReference type="EMBL" id="MPC76091.1"/>
    </source>
</evidence>
<organism evidence="2 3">
    <name type="scientific">Portunus trituberculatus</name>
    <name type="common">Swimming crab</name>
    <name type="synonym">Neptunus trituberculatus</name>
    <dbReference type="NCBI Taxonomy" id="210409"/>
    <lineage>
        <taxon>Eukaryota</taxon>
        <taxon>Metazoa</taxon>
        <taxon>Ecdysozoa</taxon>
        <taxon>Arthropoda</taxon>
        <taxon>Crustacea</taxon>
        <taxon>Multicrustacea</taxon>
        <taxon>Malacostraca</taxon>
        <taxon>Eumalacostraca</taxon>
        <taxon>Eucarida</taxon>
        <taxon>Decapoda</taxon>
        <taxon>Pleocyemata</taxon>
        <taxon>Brachyura</taxon>
        <taxon>Eubrachyura</taxon>
        <taxon>Portunoidea</taxon>
        <taxon>Portunidae</taxon>
        <taxon>Portuninae</taxon>
        <taxon>Portunus</taxon>
    </lineage>
</organism>
<evidence type="ECO:0000256" key="1">
    <source>
        <dbReference type="SAM" id="MobiDB-lite"/>
    </source>
</evidence>
<accession>A0A5B7HSV6</accession>
<gene>
    <name evidence="2" type="ORF">E2C01_070495</name>
</gene>
<feature type="compositionally biased region" description="Basic and acidic residues" evidence="1">
    <location>
        <begin position="98"/>
        <end position="119"/>
    </location>
</feature>
<sequence>MRECPSFLPSTTSFLCPSSQRPSVLVLPLARSLSAIFVSKLYTPRMQTARLSIPGAPISIESTHAHFLGSRQSPLSPYHPITPVIPSAATPLRPNLKHLHDPEEHQRRHQYIDDHYEHS</sequence>
<keyword evidence="3" id="KW-1185">Reference proteome</keyword>
<name>A0A5B7HSV6_PORTR</name>
<comment type="caution">
    <text evidence="2">The sequence shown here is derived from an EMBL/GenBank/DDBJ whole genome shotgun (WGS) entry which is preliminary data.</text>
</comment>
<feature type="region of interest" description="Disordered" evidence="1">
    <location>
        <begin position="86"/>
        <end position="119"/>
    </location>
</feature>
<dbReference type="Proteomes" id="UP000324222">
    <property type="component" value="Unassembled WGS sequence"/>
</dbReference>
<evidence type="ECO:0000313" key="3">
    <source>
        <dbReference type="Proteomes" id="UP000324222"/>
    </source>
</evidence>
<reference evidence="2 3" key="1">
    <citation type="submission" date="2019-05" db="EMBL/GenBank/DDBJ databases">
        <title>Another draft genome of Portunus trituberculatus and its Hox gene families provides insights of decapod evolution.</title>
        <authorList>
            <person name="Jeong J.-H."/>
            <person name="Song I."/>
            <person name="Kim S."/>
            <person name="Choi T."/>
            <person name="Kim D."/>
            <person name="Ryu S."/>
            <person name="Kim W."/>
        </authorList>
    </citation>
    <scope>NUCLEOTIDE SEQUENCE [LARGE SCALE GENOMIC DNA]</scope>
    <source>
        <tissue evidence="2">Muscle</tissue>
    </source>
</reference>
<dbReference type="EMBL" id="VSRR010042568">
    <property type="protein sequence ID" value="MPC76091.1"/>
    <property type="molecule type" value="Genomic_DNA"/>
</dbReference>
<protein>
    <submittedName>
        <fullName evidence="2">Uncharacterized protein</fullName>
    </submittedName>
</protein>